<dbReference type="SUPFAM" id="SSF48452">
    <property type="entry name" value="TPR-like"/>
    <property type="match status" value="1"/>
</dbReference>
<dbReference type="AlphaFoldDB" id="A0A5B8W0P8"/>
<keyword evidence="3" id="KW-0732">Signal</keyword>
<dbReference type="KEGG" id="mgk:FSB76_16860"/>
<dbReference type="EMBL" id="CP042437">
    <property type="protein sequence ID" value="QEC77530.1"/>
    <property type="molecule type" value="Genomic_DNA"/>
</dbReference>
<proteinExistence type="predicted"/>
<accession>A0A5B8W0P8</accession>
<dbReference type="SMART" id="SM00028">
    <property type="entry name" value="TPR"/>
    <property type="match status" value="2"/>
</dbReference>
<feature type="chain" id="PRO_5023079624" description="Tetratricopeptide repeat protein" evidence="3">
    <location>
        <begin position="21"/>
        <end position="313"/>
    </location>
</feature>
<name>A0A5B8W0P8_9SPHI</name>
<evidence type="ECO:0000313" key="5">
    <source>
        <dbReference type="Proteomes" id="UP000321362"/>
    </source>
</evidence>
<gene>
    <name evidence="4" type="ORF">FSB76_16860</name>
</gene>
<evidence type="ECO:0008006" key="6">
    <source>
        <dbReference type="Google" id="ProtNLM"/>
    </source>
</evidence>
<dbReference type="Pfam" id="PF07719">
    <property type="entry name" value="TPR_2"/>
    <property type="match status" value="1"/>
</dbReference>
<keyword evidence="2" id="KW-0802">TPR repeat</keyword>
<protein>
    <recommendedName>
        <fullName evidence="6">Tetratricopeptide repeat protein</fullName>
    </recommendedName>
</protein>
<dbReference type="InterPro" id="IPR013105">
    <property type="entry name" value="TPR_2"/>
</dbReference>
<evidence type="ECO:0000256" key="2">
    <source>
        <dbReference type="ARBA" id="ARBA00022803"/>
    </source>
</evidence>
<evidence type="ECO:0000313" key="4">
    <source>
        <dbReference type="EMBL" id="QEC77530.1"/>
    </source>
</evidence>
<evidence type="ECO:0000256" key="3">
    <source>
        <dbReference type="SAM" id="SignalP"/>
    </source>
</evidence>
<dbReference type="OrthoDB" id="1121396at2"/>
<dbReference type="InterPro" id="IPR019734">
    <property type="entry name" value="TPR_rpt"/>
</dbReference>
<dbReference type="Proteomes" id="UP000321362">
    <property type="component" value="Chromosome"/>
</dbReference>
<dbReference type="RefSeq" id="WP_147055308.1">
    <property type="nucleotide sequence ID" value="NZ_CP042437.1"/>
</dbReference>
<keyword evidence="5" id="KW-1185">Reference proteome</keyword>
<sequence length="313" mass="34543">MKKIILLVMALALLVLPVFRAEAQVALPGIKKADSLFFAQNWAGAQKQYKLVLADTTHNGLAWNRLGFCEYYLGNYDAAIIAYQKALMGKVAAPLKAIIYSRMAKVYALQGKIAISVNDLDSAAAYGYSNLAEMDTLKDFGSLRNSPGFKQIRQKVYFTLNPCMANAQARQFDFWVGEWNVYPTGTNTLAGHSLVQMVSGGCALLENWEATNGSSSGKSLNFIDGANGKWKQTWVGNYANGIQEFVNGQYADSAMRFTFTTADAQGHPLTGRFIFYNLGANKVRQFNETSADGGKTWVTAYDLTYIRIEKGKM</sequence>
<organism evidence="4 5">
    <name type="scientific">Mucilaginibacter ginsenosidivorax</name>
    <dbReference type="NCBI Taxonomy" id="862126"/>
    <lineage>
        <taxon>Bacteria</taxon>
        <taxon>Pseudomonadati</taxon>
        <taxon>Bacteroidota</taxon>
        <taxon>Sphingobacteriia</taxon>
        <taxon>Sphingobacteriales</taxon>
        <taxon>Sphingobacteriaceae</taxon>
        <taxon>Mucilaginibacter</taxon>
    </lineage>
</organism>
<dbReference type="InterPro" id="IPR011990">
    <property type="entry name" value="TPR-like_helical_dom_sf"/>
</dbReference>
<reference evidence="4 5" key="1">
    <citation type="journal article" date="2013" name="J. Microbiol.">
        <title>Mucilaginibacter ginsenosidivorax sp. nov., with ginsenoside converting activity isolated from sediment.</title>
        <authorList>
            <person name="Kim J.K."/>
            <person name="Choi T.E."/>
            <person name="Liu Q.M."/>
            <person name="Park H.Y."/>
            <person name="Yi T.H."/>
            <person name="Yoon M.H."/>
            <person name="Kim S.C."/>
            <person name="Im W.T."/>
        </authorList>
    </citation>
    <scope>NUCLEOTIDE SEQUENCE [LARGE SCALE GENOMIC DNA]</scope>
    <source>
        <strain evidence="4 5">KHI28</strain>
    </source>
</reference>
<feature type="signal peptide" evidence="3">
    <location>
        <begin position="1"/>
        <end position="20"/>
    </location>
</feature>
<keyword evidence="1" id="KW-0677">Repeat</keyword>
<dbReference type="Gene3D" id="1.25.40.10">
    <property type="entry name" value="Tetratricopeptide repeat domain"/>
    <property type="match status" value="1"/>
</dbReference>
<evidence type="ECO:0000256" key="1">
    <source>
        <dbReference type="ARBA" id="ARBA00022737"/>
    </source>
</evidence>